<evidence type="ECO:0000256" key="2">
    <source>
        <dbReference type="ARBA" id="ARBA00008914"/>
    </source>
</evidence>
<dbReference type="InterPro" id="IPR036737">
    <property type="entry name" value="OmpA-like_sf"/>
</dbReference>
<evidence type="ECO:0000256" key="8">
    <source>
        <dbReference type="SAM" id="MobiDB-lite"/>
    </source>
</evidence>
<dbReference type="Proteomes" id="UP000235507">
    <property type="component" value="Unassembled WGS sequence"/>
</dbReference>
<feature type="compositionally biased region" description="Basic and acidic residues" evidence="8">
    <location>
        <begin position="123"/>
        <end position="137"/>
    </location>
</feature>
<organism evidence="11 12">
    <name type="scientific">Mesorhizobium intechi</name>
    <dbReference type="NCBI Taxonomy" id="537601"/>
    <lineage>
        <taxon>Bacteria</taxon>
        <taxon>Pseudomonadati</taxon>
        <taxon>Pseudomonadota</taxon>
        <taxon>Alphaproteobacteria</taxon>
        <taxon>Hyphomicrobiales</taxon>
        <taxon>Phyllobacteriaceae</taxon>
        <taxon>Mesorhizobium</taxon>
    </lineage>
</organism>
<dbReference type="OrthoDB" id="7170686at2"/>
<dbReference type="CDD" id="cd07185">
    <property type="entry name" value="OmpA_C-like"/>
    <property type="match status" value="1"/>
</dbReference>
<feature type="compositionally biased region" description="Low complexity" evidence="8">
    <location>
        <begin position="286"/>
        <end position="306"/>
    </location>
</feature>
<feature type="compositionally biased region" description="Basic and acidic residues" evidence="8">
    <location>
        <begin position="206"/>
        <end position="220"/>
    </location>
</feature>
<dbReference type="InterPro" id="IPR006665">
    <property type="entry name" value="OmpA-like"/>
</dbReference>
<dbReference type="PANTHER" id="PTHR30329:SF21">
    <property type="entry name" value="LIPOPROTEIN YIAD-RELATED"/>
    <property type="match status" value="1"/>
</dbReference>
<keyword evidence="12" id="KW-1185">Reference proteome</keyword>
<keyword evidence="5 9" id="KW-1133">Transmembrane helix</keyword>
<evidence type="ECO:0000259" key="10">
    <source>
        <dbReference type="PROSITE" id="PS51123"/>
    </source>
</evidence>
<dbReference type="Pfam" id="PF00691">
    <property type="entry name" value="OmpA"/>
    <property type="match status" value="1"/>
</dbReference>
<proteinExistence type="inferred from homology"/>
<evidence type="ECO:0000256" key="4">
    <source>
        <dbReference type="ARBA" id="ARBA00022692"/>
    </source>
</evidence>
<dbReference type="PROSITE" id="PS51123">
    <property type="entry name" value="OMPA_2"/>
    <property type="match status" value="1"/>
</dbReference>
<keyword evidence="6 7" id="KW-0472">Membrane</keyword>
<comment type="caution">
    <text evidence="11">The sequence shown here is derived from an EMBL/GenBank/DDBJ whole genome shotgun (WGS) entry which is preliminary data.</text>
</comment>
<dbReference type="AlphaFoldDB" id="A0A8T9ATR7"/>
<feature type="region of interest" description="Disordered" evidence="8">
    <location>
        <begin position="157"/>
        <end position="243"/>
    </location>
</feature>
<name>A0A8T9ATR7_9HYPH</name>
<sequence length="468" mass="49208">MSAVDADHGRHEIIIVRRGHEDHDEGHHGGVWKIAFADFMTAMMCFFLVMWLINAANEQTKAAVASYFNPVKLVDRESSRKGLEDLGNGPRAVGMTTDDPQEATKKSGQDGIGAAGSSNRKQVKQEPNKAEQSDEHLFADPYAVLSEIATDTGVMQNVSQKGDGGAQSAGPATGASGGASYRDPFEPDFWSQQVATPAAEASAQRPRIEGDPLKPGDKAAETQVAKVKAVPSAPPVKDAPLEPLAKDGKDAAATMAKADEIKAGETKASGAKAGETKADDAKTGDGKAVAAAKANTAAAPETTAPEAGEKQPTAAAVKAAADVKRQLAEAFKPGDRLHDGVSVEATDKGVVISITDQLDFGMFEVGSAVPSRELVLAMEKIGRIVNGQKGTISINGHTDARPFRSASYDNWRLSTARAHSAYYMLVRGGVDERRITEVAGFADRQPKDPADPLSAANRRIEILMATGG</sequence>
<keyword evidence="4 9" id="KW-0812">Transmembrane</keyword>
<dbReference type="SUPFAM" id="SSF103088">
    <property type="entry name" value="OmpA-like"/>
    <property type="match status" value="1"/>
</dbReference>
<evidence type="ECO:0000256" key="3">
    <source>
        <dbReference type="ARBA" id="ARBA00022475"/>
    </source>
</evidence>
<comment type="similarity">
    <text evidence="2">Belongs to the MotB family.</text>
</comment>
<evidence type="ECO:0000256" key="9">
    <source>
        <dbReference type="SAM" id="Phobius"/>
    </source>
</evidence>
<dbReference type="Gene3D" id="3.30.1330.60">
    <property type="entry name" value="OmpA-like domain"/>
    <property type="match status" value="1"/>
</dbReference>
<evidence type="ECO:0000313" key="12">
    <source>
        <dbReference type="Proteomes" id="UP000235507"/>
    </source>
</evidence>
<dbReference type="Pfam" id="PF13677">
    <property type="entry name" value="MotB_plug"/>
    <property type="match status" value="1"/>
</dbReference>
<evidence type="ECO:0000256" key="1">
    <source>
        <dbReference type="ARBA" id="ARBA00004162"/>
    </source>
</evidence>
<dbReference type="RefSeq" id="WP_143974170.1">
    <property type="nucleotide sequence ID" value="NZ_PNOT02000111.1"/>
</dbReference>
<feature type="region of interest" description="Disordered" evidence="8">
    <location>
        <begin position="262"/>
        <end position="317"/>
    </location>
</feature>
<gene>
    <name evidence="11" type="ORF">C1D09_010310</name>
</gene>
<evidence type="ECO:0000256" key="7">
    <source>
        <dbReference type="PROSITE-ProRule" id="PRU00473"/>
    </source>
</evidence>
<feature type="transmembrane region" description="Helical" evidence="9">
    <location>
        <begin position="34"/>
        <end position="53"/>
    </location>
</feature>
<dbReference type="EMBL" id="PNOT02000111">
    <property type="protein sequence ID" value="TSE12215.1"/>
    <property type="molecule type" value="Genomic_DNA"/>
</dbReference>
<dbReference type="InterPro" id="IPR050330">
    <property type="entry name" value="Bact_OuterMem_StrucFunc"/>
</dbReference>
<feature type="compositionally biased region" description="Basic and acidic residues" evidence="8">
    <location>
        <begin position="274"/>
        <end position="285"/>
    </location>
</feature>
<dbReference type="PANTHER" id="PTHR30329">
    <property type="entry name" value="STATOR ELEMENT OF FLAGELLAR MOTOR COMPLEX"/>
    <property type="match status" value="1"/>
</dbReference>
<dbReference type="NCBIfam" id="NF004651">
    <property type="entry name" value="PRK05996.1"/>
    <property type="match status" value="1"/>
</dbReference>
<keyword evidence="3" id="KW-1003">Cell membrane</keyword>
<dbReference type="GO" id="GO:0005886">
    <property type="term" value="C:plasma membrane"/>
    <property type="evidence" value="ECO:0007669"/>
    <property type="project" value="UniProtKB-SubCell"/>
</dbReference>
<reference evidence="11" key="1">
    <citation type="submission" date="2019-07" db="EMBL/GenBank/DDBJ databases">
        <title>Mesorhizobum intechiensis sp. nov. isolated from nodules of Lotus tenuis growing in lowlands of the Flooding Pampa, Argentina.</title>
        <authorList>
            <person name="Estrella M.J."/>
            <person name="Torres Tejerizo G.A."/>
            <person name="Cumpa Velazquez L.M."/>
            <person name="Fontana F."/>
            <person name="Hansen L."/>
            <person name="Pistorio M."/>
            <person name="Sannazzaro A.I."/>
        </authorList>
    </citation>
    <scope>NUCLEOTIDE SEQUENCE</scope>
    <source>
        <strain evidence="11">BD68</strain>
    </source>
</reference>
<feature type="domain" description="OmpA-like" evidence="10">
    <location>
        <begin position="350"/>
        <end position="468"/>
    </location>
</feature>
<dbReference type="InterPro" id="IPR025713">
    <property type="entry name" value="MotB-like_N_dom"/>
</dbReference>
<accession>A0A8T9ATR7</accession>
<feature type="compositionally biased region" description="Low complexity" evidence="8">
    <location>
        <begin position="168"/>
        <end position="180"/>
    </location>
</feature>
<feature type="region of interest" description="Disordered" evidence="8">
    <location>
        <begin position="79"/>
        <end position="137"/>
    </location>
</feature>
<evidence type="ECO:0000313" key="11">
    <source>
        <dbReference type="EMBL" id="TSE12215.1"/>
    </source>
</evidence>
<protein>
    <submittedName>
        <fullName evidence="11">MotB family protein</fullName>
    </submittedName>
</protein>
<evidence type="ECO:0000256" key="6">
    <source>
        <dbReference type="ARBA" id="ARBA00023136"/>
    </source>
</evidence>
<evidence type="ECO:0000256" key="5">
    <source>
        <dbReference type="ARBA" id="ARBA00022989"/>
    </source>
</evidence>
<comment type="subcellular location">
    <subcellularLocation>
        <location evidence="1">Cell membrane</location>
        <topology evidence="1">Single-pass membrane protein</topology>
    </subcellularLocation>
</comment>